<evidence type="ECO:0000313" key="2">
    <source>
        <dbReference type="EMBL" id="MFO3705161.1"/>
    </source>
</evidence>
<dbReference type="Proteomes" id="UP001637990">
    <property type="component" value="Unassembled WGS sequence"/>
</dbReference>
<organism evidence="3 4">
    <name type="scientific">Xanthomonas codiaei</name>
    <dbReference type="NCBI Taxonomy" id="56463"/>
    <lineage>
        <taxon>Bacteria</taxon>
        <taxon>Pseudomonadati</taxon>
        <taxon>Pseudomonadota</taxon>
        <taxon>Gammaproteobacteria</taxon>
        <taxon>Lysobacterales</taxon>
        <taxon>Lysobacteraceae</taxon>
        <taxon>Xanthomonas</taxon>
    </lineage>
</organism>
<gene>
    <name evidence="2" type="ORF">ACI6Q5_09245</name>
    <name evidence="3" type="ORF">XcodCFBP4690_00250</name>
</gene>
<evidence type="ECO:0000313" key="5">
    <source>
        <dbReference type="Proteomes" id="UP001637990"/>
    </source>
</evidence>
<keyword evidence="1" id="KW-0812">Transmembrane</keyword>
<keyword evidence="5" id="KW-1185">Reference proteome</keyword>
<name>A0A2S7CYF8_9XANT</name>
<reference evidence="3 4" key="1">
    <citation type="submission" date="2016-08" db="EMBL/GenBank/DDBJ databases">
        <authorList>
            <person name="Seilhamer J.J."/>
        </authorList>
    </citation>
    <scope>NUCLEOTIDE SEQUENCE [LARGE SCALE GENOMIC DNA]</scope>
    <source>
        <strain evidence="3 4">CFBP4690</strain>
    </source>
</reference>
<sequence length="116" mass="12261">MFATSSDVIAGRLAVVIWFVALSIGLLALGGYSAAPESRLVKRCAVGSLIIGLVFSFLLPPAVYVPKFVVMLVVSLGIVGLGVLNGKYRYTVFGLLAAALAYVAVGLQYTFMKMAR</sequence>
<proteinExistence type="predicted"/>
<keyword evidence="1" id="KW-0472">Membrane</keyword>
<dbReference type="OrthoDB" id="6008172at2"/>
<feature type="transmembrane region" description="Helical" evidence="1">
    <location>
        <begin position="44"/>
        <end position="62"/>
    </location>
</feature>
<dbReference type="EMBL" id="MDEC01000001">
    <property type="protein sequence ID" value="PPU66627.1"/>
    <property type="molecule type" value="Genomic_DNA"/>
</dbReference>
<keyword evidence="1" id="KW-1133">Transmembrane helix</keyword>
<evidence type="ECO:0000256" key="1">
    <source>
        <dbReference type="SAM" id="Phobius"/>
    </source>
</evidence>
<dbReference type="EMBL" id="JBJGBS010000031">
    <property type="protein sequence ID" value="MFO3705161.1"/>
    <property type="molecule type" value="Genomic_DNA"/>
</dbReference>
<evidence type="ECO:0000313" key="3">
    <source>
        <dbReference type="EMBL" id="PPU66627.1"/>
    </source>
</evidence>
<dbReference type="RefSeq" id="WP_146091791.1">
    <property type="nucleotide sequence ID" value="NZ_JBJGBS010000031.1"/>
</dbReference>
<feature type="transmembrane region" description="Helical" evidence="1">
    <location>
        <begin position="92"/>
        <end position="111"/>
    </location>
</feature>
<evidence type="ECO:0000313" key="4">
    <source>
        <dbReference type="Proteomes" id="UP000237872"/>
    </source>
</evidence>
<reference evidence="2 5" key="2">
    <citation type="submission" date="2024-11" db="EMBL/GenBank/DDBJ databases">
        <title>Genome sequencing of Xanthomonas codiaei.</title>
        <authorList>
            <person name="Studholme D.J."/>
        </authorList>
    </citation>
    <scope>NUCLEOTIDE SEQUENCE [LARGE SCALE GENOMIC DNA]</scope>
    <source>
        <strain evidence="2 5">NCPPB 4350</strain>
    </source>
</reference>
<feature type="transmembrane region" description="Helical" evidence="1">
    <location>
        <begin position="12"/>
        <end position="32"/>
    </location>
</feature>
<dbReference type="AlphaFoldDB" id="A0A2S7CYF8"/>
<accession>A0A2S7CYF8</accession>
<comment type="caution">
    <text evidence="3">The sequence shown here is derived from an EMBL/GenBank/DDBJ whole genome shotgun (WGS) entry which is preliminary data.</text>
</comment>
<protein>
    <submittedName>
        <fullName evidence="3">Uncharacterized protein</fullName>
    </submittedName>
</protein>
<feature type="transmembrane region" description="Helical" evidence="1">
    <location>
        <begin position="68"/>
        <end position="85"/>
    </location>
</feature>
<dbReference type="Proteomes" id="UP000237872">
    <property type="component" value="Unassembled WGS sequence"/>
</dbReference>